<keyword evidence="2" id="KW-0732">Signal</keyword>
<sequence length="178" mass="18890">MNDPRMSGRRGVLTGAALLSLLAPTTACTAFGGYDVPDSVCGRPIAPEVLAPLLPEGENLKERHRSADEDASMCTLSVDGDAALVVEEWRDQEPRDMLEREKDKDPAGDPARSDVQGDSVISDGTFHSMNPCPARGEKSNHTLTLYLGGAGTAGKRDELEAFAAAYLPEGLKAMGCTE</sequence>
<accession>A0ABP9AJW0</accession>
<reference evidence="4" key="1">
    <citation type="journal article" date="2019" name="Int. J. Syst. Evol. Microbiol.">
        <title>The Global Catalogue of Microorganisms (GCM) 10K type strain sequencing project: providing services to taxonomists for standard genome sequencing and annotation.</title>
        <authorList>
            <consortium name="The Broad Institute Genomics Platform"/>
            <consortium name="The Broad Institute Genome Sequencing Center for Infectious Disease"/>
            <person name="Wu L."/>
            <person name="Ma J."/>
        </authorList>
    </citation>
    <scope>NUCLEOTIDE SEQUENCE [LARGE SCALE GENOMIC DNA]</scope>
    <source>
        <strain evidence="4">JCM 18324</strain>
    </source>
</reference>
<dbReference type="Proteomes" id="UP001501147">
    <property type="component" value="Unassembled WGS sequence"/>
</dbReference>
<organism evidence="3 4">
    <name type="scientific">Streptomyces sanyensis</name>
    <dbReference type="NCBI Taxonomy" id="568869"/>
    <lineage>
        <taxon>Bacteria</taxon>
        <taxon>Bacillati</taxon>
        <taxon>Actinomycetota</taxon>
        <taxon>Actinomycetes</taxon>
        <taxon>Kitasatosporales</taxon>
        <taxon>Streptomycetaceae</taxon>
        <taxon>Streptomyces</taxon>
    </lineage>
</organism>
<name>A0ABP9AJW0_9ACTN</name>
<feature type="compositionally biased region" description="Basic and acidic residues" evidence="1">
    <location>
        <begin position="89"/>
        <end position="107"/>
    </location>
</feature>
<feature type="signal peptide" evidence="2">
    <location>
        <begin position="1"/>
        <end position="29"/>
    </location>
</feature>
<comment type="caution">
    <text evidence="3">The sequence shown here is derived from an EMBL/GenBank/DDBJ whole genome shotgun (WGS) entry which is preliminary data.</text>
</comment>
<protein>
    <recommendedName>
        <fullName evidence="5">DUF3558 domain-containing protein</fullName>
    </recommendedName>
</protein>
<gene>
    <name evidence="3" type="ORF">GCM10023329_34550</name>
</gene>
<evidence type="ECO:0000256" key="1">
    <source>
        <dbReference type="SAM" id="MobiDB-lite"/>
    </source>
</evidence>
<dbReference type="RefSeq" id="WP_345614344.1">
    <property type="nucleotide sequence ID" value="NZ_BAABJV010000008.1"/>
</dbReference>
<proteinExistence type="predicted"/>
<feature type="chain" id="PRO_5045864812" description="DUF3558 domain-containing protein" evidence="2">
    <location>
        <begin position="30"/>
        <end position="178"/>
    </location>
</feature>
<dbReference type="EMBL" id="BAABJV010000008">
    <property type="protein sequence ID" value="GAA4781966.1"/>
    <property type="molecule type" value="Genomic_DNA"/>
</dbReference>
<feature type="region of interest" description="Disordered" evidence="1">
    <location>
        <begin position="89"/>
        <end position="139"/>
    </location>
</feature>
<evidence type="ECO:0000256" key="2">
    <source>
        <dbReference type="SAM" id="SignalP"/>
    </source>
</evidence>
<evidence type="ECO:0008006" key="5">
    <source>
        <dbReference type="Google" id="ProtNLM"/>
    </source>
</evidence>
<evidence type="ECO:0000313" key="3">
    <source>
        <dbReference type="EMBL" id="GAA4781966.1"/>
    </source>
</evidence>
<evidence type="ECO:0000313" key="4">
    <source>
        <dbReference type="Proteomes" id="UP001501147"/>
    </source>
</evidence>
<keyword evidence="4" id="KW-1185">Reference proteome</keyword>